<dbReference type="InterPro" id="IPR001322">
    <property type="entry name" value="Lamin_tail_dom"/>
</dbReference>
<feature type="transmembrane region" description="Helical" evidence="6">
    <location>
        <begin position="184"/>
        <end position="207"/>
    </location>
</feature>
<keyword evidence="4 6" id="KW-1133">Transmembrane helix</keyword>
<dbReference type="EMBL" id="VSSQ01001260">
    <property type="protein sequence ID" value="MPM06741.1"/>
    <property type="molecule type" value="Genomic_DNA"/>
</dbReference>
<evidence type="ECO:0000259" key="7">
    <source>
        <dbReference type="PROSITE" id="PS51841"/>
    </source>
</evidence>
<dbReference type="InterPro" id="IPR036415">
    <property type="entry name" value="Lamin_tail_dom_sf"/>
</dbReference>
<dbReference type="Pfam" id="PF00932">
    <property type="entry name" value="LTD"/>
    <property type="match status" value="1"/>
</dbReference>
<comment type="caution">
    <text evidence="8">The sequence shown here is derived from an EMBL/GenBank/DDBJ whole genome shotgun (WGS) entry which is preliminary data.</text>
</comment>
<dbReference type="InterPro" id="IPR005899">
    <property type="entry name" value="Na_pump_deCOase"/>
</dbReference>
<dbReference type="GO" id="GO:0036376">
    <property type="term" value="P:sodium ion export across plasma membrane"/>
    <property type="evidence" value="ECO:0007669"/>
    <property type="project" value="InterPro"/>
</dbReference>
<proteinExistence type="predicted"/>
<dbReference type="PROSITE" id="PS51841">
    <property type="entry name" value="LTD"/>
    <property type="match status" value="1"/>
</dbReference>
<keyword evidence="2" id="KW-1003">Cell membrane</keyword>
<dbReference type="SUPFAM" id="SSF74853">
    <property type="entry name" value="Lamin A/C globular tail domain"/>
    <property type="match status" value="1"/>
</dbReference>
<feature type="domain" description="LTD" evidence="7">
    <location>
        <begin position="15"/>
        <end position="141"/>
    </location>
</feature>
<dbReference type="AlphaFoldDB" id="A0A644WT79"/>
<evidence type="ECO:0000313" key="8">
    <source>
        <dbReference type="EMBL" id="MPM06741.1"/>
    </source>
</evidence>
<keyword evidence="3 6" id="KW-0812">Transmembrane</keyword>
<accession>A0A644WT79</accession>
<keyword evidence="5 6" id="KW-0472">Membrane</keyword>
<evidence type="ECO:0000256" key="3">
    <source>
        <dbReference type="ARBA" id="ARBA00022692"/>
    </source>
</evidence>
<reference evidence="8" key="1">
    <citation type="submission" date="2019-08" db="EMBL/GenBank/DDBJ databases">
        <authorList>
            <person name="Kucharzyk K."/>
            <person name="Murdoch R.W."/>
            <person name="Higgins S."/>
            <person name="Loffler F."/>
        </authorList>
    </citation>
    <scope>NUCLEOTIDE SEQUENCE</scope>
</reference>
<dbReference type="GO" id="GO:0015081">
    <property type="term" value="F:sodium ion transmembrane transporter activity"/>
    <property type="evidence" value="ECO:0007669"/>
    <property type="project" value="InterPro"/>
</dbReference>
<name>A0A644WT79_9ZZZZ</name>
<evidence type="ECO:0000256" key="6">
    <source>
        <dbReference type="SAM" id="Phobius"/>
    </source>
</evidence>
<evidence type="ECO:0000256" key="5">
    <source>
        <dbReference type="ARBA" id="ARBA00023136"/>
    </source>
</evidence>
<comment type="subcellular location">
    <subcellularLocation>
        <location evidence="1">Cell membrane</location>
    </subcellularLocation>
</comment>
<sequence length="306" mass="34381">MKKSILIIIIIASFLPAQFVRAQSQTDMRINEVMTINQNGPVDNFGHHVPWIEVYNSSYGIVNIAGMYLSDEAGKPKYRIPSDPVMVLKPQAYLLFYFDGNSEHGVLHTNFPLDSTGTIYLYSSNGKTIVDSVSFSFTYADEVRTRTIDGTGEWKNSKEYTPGQTNVTKVAVTNAELFVEYDPYGIGMALIAMTVVMSALAILYLVFKQLAKVFKPEFSVTKKSKKGHGDEDETVAQEEVKTGEMSGEINAAIAIALHLYREQAHDTEETVITLKKVSKHYSPWSSKLYNLRQQPNHIHQSPRKNK</sequence>
<evidence type="ECO:0000256" key="1">
    <source>
        <dbReference type="ARBA" id="ARBA00004236"/>
    </source>
</evidence>
<dbReference type="GO" id="GO:0005886">
    <property type="term" value="C:plasma membrane"/>
    <property type="evidence" value="ECO:0007669"/>
    <property type="project" value="UniProtKB-SubCell"/>
</dbReference>
<dbReference type="Pfam" id="PF04277">
    <property type="entry name" value="OAD_gamma"/>
    <property type="match status" value="1"/>
</dbReference>
<gene>
    <name evidence="8" type="ORF">SDC9_53044</name>
</gene>
<protein>
    <recommendedName>
        <fullName evidence="7">LTD domain-containing protein</fullName>
    </recommendedName>
</protein>
<evidence type="ECO:0000256" key="2">
    <source>
        <dbReference type="ARBA" id="ARBA00022475"/>
    </source>
</evidence>
<organism evidence="8">
    <name type="scientific">bioreactor metagenome</name>
    <dbReference type="NCBI Taxonomy" id="1076179"/>
    <lineage>
        <taxon>unclassified sequences</taxon>
        <taxon>metagenomes</taxon>
        <taxon>ecological metagenomes</taxon>
    </lineage>
</organism>
<evidence type="ECO:0000256" key="4">
    <source>
        <dbReference type="ARBA" id="ARBA00022989"/>
    </source>
</evidence>